<dbReference type="EMBL" id="KK117322">
    <property type="protein sequence ID" value="KFM70145.1"/>
    <property type="molecule type" value="Genomic_DNA"/>
</dbReference>
<dbReference type="OrthoDB" id="10359133at2759"/>
<evidence type="ECO:0000313" key="3">
    <source>
        <dbReference type="Proteomes" id="UP000054359"/>
    </source>
</evidence>
<dbReference type="Proteomes" id="UP000054359">
    <property type="component" value="Unassembled WGS sequence"/>
</dbReference>
<evidence type="ECO:0000313" key="2">
    <source>
        <dbReference type="EMBL" id="KFM70145.1"/>
    </source>
</evidence>
<protein>
    <submittedName>
        <fullName evidence="2">Uncharacterized protein</fullName>
    </submittedName>
</protein>
<sequence>MDCVVNGGVGKQCLLSDSVSSAWDDICNDLKHSVAKKASFESLSRASSKSSIYELVSEEVEDCSDVDFLKVGNRNEEDFVIVSELEESDDCNSDNDMNASEKDGRSDGALSDELYIIEEDDANDMLDGSNSASVKETRKDLSDGDDIEMDEIIAEFAKEEKKESKVIKFSDQEDEIDSILEDFSIADSPLSSPQKSDMILSAEVDKEVESILEAFSKADDSDDDDDDCYIVEEDEEDSSFIQSAETAADENKYPNTKINNIQVKETSCSASFEKKLVNGKSDDVQLLSSQQSKLSEVIKVSNSINSGLESRCSKGETDNEKENISNIKCVSVSRTELLETKYSSKFDVESLAGVSEVVPEQKNSAVCEQSNFESEETKPDTGLTLSVSGIGGNKSVAPDNKIVKTDSSLSKQASHLPNIINSRECPSDISDYIHKNLYFNEDESFSVSAGASDTFASAFNVLLGMFHAIDTANHGDTYKAYCNFDGNKNLHSSKKIGECVSEERKVFGAEINFCRVDDVCCDVKGSFSNYQEKCEVQNSLKASGMCVDKEDIMNKSSPLTYSVESCSDLSLATMGLSSSYLLQRSEEKVLSSELPSDVVETKRLKLDLSLQGRELQRDSLKESGRDEEELSVKPANTSQSKMPVSCLESDADCLKILEGINSCEEDKKRKLNNFDIVKNEAMNKKLKRDDFDNVINGSSEENEDMKKSKSKDISDDAVLDFKNKERVYQVIPPESCKEIETKKKWLEKIAASICGESVMEYFPKQFILEVKNVKELEKKNHILSQDLKLCQEKANDFMSSQRTVFKEHNFVAKVPCRTVGVNVKIYRVSILSYKNHNLVFKSYKIVLTFIKQ</sequence>
<feature type="region of interest" description="Disordered" evidence="1">
    <location>
        <begin position="616"/>
        <end position="641"/>
    </location>
</feature>
<gene>
    <name evidence="2" type="ORF">X975_19474</name>
</gene>
<name>A0A087TYF6_STEMI</name>
<reference evidence="2 3" key="1">
    <citation type="submission" date="2013-11" db="EMBL/GenBank/DDBJ databases">
        <title>Genome sequencing of Stegodyphus mimosarum.</title>
        <authorList>
            <person name="Bechsgaard J."/>
        </authorList>
    </citation>
    <scope>NUCLEOTIDE SEQUENCE [LARGE SCALE GENOMIC DNA]</scope>
</reference>
<feature type="non-terminal residue" evidence="2">
    <location>
        <position position="852"/>
    </location>
</feature>
<proteinExistence type="predicted"/>
<accession>A0A087TYF6</accession>
<organism evidence="2 3">
    <name type="scientific">Stegodyphus mimosarum</name>
    <name type="common">African social velvet spider</name>
    <dbReference type="NCBI Taxonomy" id="407821"/>
    <lineage>
        <taxon>Eukaryota</taxon>
        <taxon>Metazoa</taxon>
        <taxon>Ecdysozoa</taxon>
        <taxon>Arthropoda</taxon>
        <taxon>Chelicerata</taxon>
        <taxon>Arachnida</taxon>
        <taxon>Araneae</taxon>
        <taxon>Araneomorphae</taxon>
        <taxon>Entelegynae</taxon>
        <taxon>Eresoidea</taxon>
        <taxon>Eresidae</taxon>
        <taxon>Stegodyphus</taxon>
    </lineage>
</organism>
<evidence type="ECO:0000256" key="1">
    <source>
        <dbReference type="SAM" id="MobiDB-lite"/>
    </source>
</evidence>
<feature type="region of interest" description="Disordered" evidence="1">
    <location>
        <begin position="87"/>
        <end position="141"/>
    </location>
</feature>
<dbReference type="AlphaFoldDB" id="A0A087TYF6"/>
<keyword evidence="3" id="KW-1185">Reference proteome</keyword>
<feature type="compositionally biased region" description="Acidic residues" evidence="1">
    <location>
        <begin position="115"/>
        <end position="124"/>
    </location>
</feature>